<dbReference type="SUPFAM" id="SSF51735">
    <property type="entry name" value="NAD(P)-binding Rossmann-fold domains"/>
    <property type="match status" value="1"/>
</dbReference>
<dbReference type="PATRIC" id="fig|1006006.8.peg.1886"/>
<keyword evidence="2" id="KW-1185">Reference proteome</keyword>
<gene>
    <name evidence="1" type="ordered locus">Mcup_1882</name>
</gene>
<dbReference type="GeneID" id="10494070"/>
<dbReference type="RefSeq" id="WP_013738482.1">
    <property type="nucleotide sequence ID" value="NC_015435.1"/>
</dbReference>
<proteinExistence type="predicted"/>
<accession>F4G197</accession>
<organism evidence="1 2">
    <name type="scientific">Metallosphaera cuprina (strain Ar-4)</name>
    <dbReference type="NCBI Taxonomy" id="1006006"/>
    <lineage>
        <taxon>Archaea</taxon>
        <taxon>Thermoproteota</taxon>
        <taxon>Thermoprotei</taxon>
        <taxon>Sulfolobales</taxon>
        <taxon>Sulfolobaceae</taxon>
        <taxon>Metallosphaera</taxon>
    </lineage>
</organism>
<evidence type="ECO:0000313" key="1">
    <source>
        <dbReference type="EMBL" id="AEB95984.1"/>
    </source>
</evidence>
<dbReference type="EMBL" id="CP002656">
    <property type="protein sequence ID" value="AEB95984.1"/>
    <property type="molecule type" value="Genomic_DNA"/>
</dbReference>
<dbReference type="InterPro" id="IPR003462">
    <property type="entry name" value="ODC_Mu_crystall"/>
</dbReference>
<dbReference type="InterPro" id="IPR036291">
    <property type="entry name" value="NAD(P)-bd_dom_sf"/>
</dbReference>
<reference evidence="1 2" key="1">
    <citation type="journal article" date="2011" name="J. Bacteriol.">
        <title>Complete genome sequence of Metallosphaera cuprina, a metal sulfide-oxidizing archaeon from a hot spring.</title>
        <authorList>
            <person name="Liu L.J."/>
            <person name="You X.Y."/>
            <person name="Zheng H."/>
            <person name="Wang S."/>
            <person name="Jiang C.Y."/>
            <person name="Liu S.J."/>
        </authorList>
    </citation>
    <scope>NUCLEOTIDE SEQUENCE [LARGE SCALE GENOMIC DNA]</scope>
    <source>
        <strain evidence="1 2">Ar-4</strain>
    </source>
</reference>
<dbReference type="OrthoDB" id="21421at2157"/>
<dbReference type="STRING" id="1006006.Mcup_1882"/>
<protein>
    <submittedName>
        <fullName evidence="1">Ornithine cyclodeaminase</fullName>
    </submittedName>
</protein>
<sequence>MTIFVKEKDVHKVLTFKDTYDTLREAFLLEESKKAVNTKRVRTSFSGSTLTYQAGALEGYLGFKTYIRGNFISLLFSKDGELLLFAEADRLSLLRTGSLSVLAADVIKKDYSSVGIIGLGKQGLAQVEAFHKLKQGITVLGYTRSTDREAYAKRILSNLDIKLRTVQNMRDLVSQVDVVVTITTATSPFLKLEYLQKNTHVNAMGSNLPERIELYPEVIKAAKTIVVENIEQAKEESGELILAEKMNMLDWNKIVGFAEYVSGKEPVRDGISVFKSVGIGLEDVAVMKCLLNKIEAADVGTKIEVDGRWSLESVGK</sequence>
<dbReference type="eggNOG" id="arCOG01035">
    <property type="taxonomic scope" value="Archaea"/>
</dbReference>
<dbReference type="Gene3D" id="3.30.1780.10">
    <property type="entry name" value="ornithine cyclodeaminase, domain 1"/>
    <property type="match status" value="1"/>
</dbReference>
<dbReference type="Pfam" id="PF02423">
    <property type="entry name" value="OCD_Mu_crystall"/>
    <property type="match status" value="1"/>
</dbReference>
<dbReference type="AlphaFoldDB" id="F4G197"/>
<dbReference type="PANTHER" id="PTHR13812">
    <property type="entry name" value="KETIMINE REDUCTASE MU-CRYSTALLIN"/>
    <property type="match status" value="1"/>
</dbReference>
<dbReference type="Proteomes" id="UP000007812">
    <property type="component" value="Chromosome"/>
</dbReference>
<dbReference type="GO" id="GO:0005737">
    <property type="term" value="C:cytoplasm"/>
    <property type="evidence" value="ECO:0007669"/>
    <property type="project" value="TreeGrafter"/>
</dbReference>
<dbReference type="PANTHER" id="PTHR13812:SF19">
    <property type="entry name" value="KETIMINE REDUCTASE MU-CRYSTALLIN"/>
    <property type="match status" value="1"/>
</dbReference>
<dbReference type="Gene3D" id="3.40.50.720">
    <property type="entry name" value="NAD(P)-binding Rossmann-like Domain"/>
    <property type="match status" value="1"/>
</dbReference>
<dbReference type="KEGG" id="mcn:Mcup_1882"/>
<name>F4G197_METCR</name>
<dbReference type="InterPro" id="IPR023401">
    <property type="entry name" value="ODC_N"/>
</dbReference>
<evidence type="ECO:0000313" key="2">
    <source>
        <dbReference type="Proteomes" id="UP000007812"/>
    </source>
</evidence>
<dbReference type="HOGENOM" id="CLU_042088_2_1_2"/>